<feature type="region of interest" description="Disordered" evidence="1">
    <location>
        <begin position="918"/>
        <end position="981"/>
    </location>
</feature>
<feature type="region of interest" description="Disordered" evidence="1">
    <location>
        <begin position="116"/>
        <end position="139"/>
    </location>
</feature>
<dbReference type="PANTHER" id="PTHR31267:SF2">
    <property type="entry name" value="EXPRESSED PROTEIN"/>
    <property type="match status" value="1"/>
</dbReference>
<evidence type="ECO:0000313" key="3">
    <source>
        <dbReference type="Proteomes" id="UP000886520"/>
    </source>
</evidence>
<dbReference type="OrthoDB" id="1920159at2759"/>
<sequence>MQQLAHAETSYSALLHGPDTPPFNSEPAWGTAVVGEHHRAAEYFNWSSQGATVKDRASSNECEGPSATFVTQNFWPQRWRTEQKLLTKDTSNFGGADAKEQVPFHPNVVRQIQHLVRHSGKREGSPHQLNPQQGFHGPSFSQQQLANQKWFGENRKSFRPCEREDASLPNNGPSFMQPQQCAMNFNLECNDVIYAHAQPQQDIADRSFFRHQEGTVLPSRAMPPGQVPNGFDPQQYSAWNVMDTRSMGGTSGSHMQHPSDTGYNRWDTSAWLEGHPSVQHTPYLPYGSGHMQIGANPASCNWQTQSARTMTAPYSHYYPEGYYSCSNNINGVGENNAAPPAFVNYNNHYQEPGVFLPAANQFPTRFRSFHERHENTGGQIRQLQSTCEDPSQSANIVKKSREEEEVQNGNAADKETACCEKDVELEGPQAKKMREYSEVGAYHLKSCQVSPQTGASSSINVAELSGVDGTPSSSRNSSDVQGSALHSSIKGRQSQAFSQGCGFESGIEQQGRSSEIASRMLQKSGTPSHLGTKDITQAETSANLIAGHSFYRNHTRSTSFVYSSEIGSGLPQSDSIHAVSFLPGAQQMQEHERNAFVPGGFHDGYKEELSSNRTIIGESGAHDQFSTDLLMRQLGGRAQVVSPPGAHSPFKTSTFQQRPMLALAPKSAFSGIQVSSGAAIQELPEESQCAMFKPSNIGEGPGTLNASNVSYGDIHTEHFDYSTPGHNYSSIVDKDEYLTSNLYSEAEQQRTLYFMSTSAYPSHLRPAVQTEIKPFDHSKAGPSETGAQLRESSWPTLEKFYLPPPFHSHPLHIQREFVRGANTPSEGETALENCETALLTSEMKERASQLVNYKASAGYMVNGGFLYPAADGSGMTKRGSVLSESGQVHQLPVSSGNVSRQQPGNAVFYAHAPGKVPSNTISSHTHSSSITIGSQGSAGSTQILNDNETLKSSQPSGYPDPVATGRNLRQANEDRHPPPAHYGVIHTVSKEYSTTIDGEVATSGQTLSEQIPQQALKANARAPRTMQPKKRKKPVPCLIPWHILTAQPRGQLPSLSKAELMWTTATNRLLDKDGGEVSNVGIFRAESRLRLTTQLMQQILSPLPSLLMHGKQPFNLECGVYNIAKSALGEACRLMAGTERENESAQKIRDIKIIPSTGQTRTWNMAKEVAMTKLVERFMERIKRLDFELARLDCSMSVLEVRGKSHDFERLSIVHRLGKQHGPDFPMSLSENRSGEHAITKHGPPTRKIPPQKYVVAVPMPRMLPEGARCLSL</sequence>
<comment type="caution">
    <text evidence="2">The sequence shown here is derived from an EMBL/GenBank/DDBJ whole genome shotgun (WGS) entry which is preliminary data.</text>
</comment>
<evidence type="ECO:0000313" key="2">
    <source>
        <dbReference type="EMBL" id="KAI5080222.1"/>
    </source>
</evidence>
<gene>
    <name evidence="2" type="ORF">GOP47_0005701</name>
</gene>
<keyword evidence="3" id="KW-1185">Reference proteome</keyword>
<accession>A0A9D4V697</accession>
<proteinExistence type="predicted"/>
<dbReference type="EMBL" id="JABFUD020000005">
    <property type="protein sequence ID" value="KAI5080222.1"/>
    <property type="molecule type" value="Genomic_DNA"/>
</dbReference>
<reference evidence="2 3" key="1">
    <citation type="submission" date="2021-01" db="EMBL/GenBank/DDBJ databases">
        <title>Adiantum capillus-veneris genome.</title>
        <authorList>
            <person name="Fang Y."/>
            <person name="Liao Q."/>
        </authorList>
    </citation>
    <scope>NUCLEOTIDE SEQUENCE [LARGE SCALE GENOMIC DNA]</scope>
    <source>
        <strain evidence="2">H3</strain>
        <tissue evidence="2">Leaf</tissue>
    </source>
</reference>
<evidence type="ECO:0000256" key="1">
    <source>
        <dbReference type="SAM" id="MobiDB-lite"/>
    </source>
</evidence>
<feature type="compositionally biased region" description="Polar residues" evidence="1">
    <location>
        <begin position="127"/>
        <end position="139"/>
    </location>
</feature>
<feature type="region of interest" description="Disordered" evidence="1">
    <location>
        <begin position="1222"/>
        <end position="1250"/>
    </location>
</feature>
<feature type="compositionally biased region" description="Low complexity" evidence="1">
    <location>
        <begin position="920"/>
        <end position="943"/>
    </location>
</feature>
<name>A0A9D4V697_ADICA</name>
<organism evidence="2 3">
    <name type="scientific">Adiantum capillus-veneris</name>
    <name type="common">Maidenhair fern</name>
    <dbReference type="NCBI Taxonomy" id="13818"/>
    <lineage>
        <taxon>Eukaryota</taxon>
        <taxon>Viridiplantae</taxon>
        <taxon>Streptophyta</taxon>
        <taxon>Embryophyta</taxon>
        <taxon>Tracheophyta</taxon>
        <taxon>Polypodiopsida</taxon>
        <taxon>Polypodiidae</taxon>
        <taxon>Polypodiales</taxon>
        <taxon>Pteridineae</taxon>
        <taxon>Pteridaceae</taxon>
        <taxon>Vittarioideae</taxon>
        <taxon>Adiantum</taxon>
    </lineage>
</organism>
<feature type="compositionally biased region" description="Polar residues" evidence="1">
    <location>
        <begin position="944"/>
        <end position="956"/>
    </location>
</feature>
<dbReference type="Proteomes" id="UP000886520">
    <property type="component" value="Chromosome 5"/>
</dbReference>
<dbReference type="PANTHER" id="PTHR31267">
    <property type="entry name" value="DENTIN SIALOPHOSPHOPROTEIN-LIKE PROTEIN"/>
    <property type="match status" value="1"/>
</dbReference>
<feature type="region of interest" description="Disordered" evidence="1">
    <location>
        <begin position="463"/>
        <end position="491"/>
    </location>
</feature>
<protein>
    <submittedName>
        <fullName evidence="2">Uncharacterized protein</fullName>
    </submittedName>
</protein>
<feature type="compositionally biased region" description="Polar residues" evidence="1">
    <location>
        <begin position="470"/>
        <end position="491"/>
    </location>
</feature>
<feature type="region of interest" description="Disordered" evidence="1">
    <location>
        <begin position="512"/>
        <end position="532"/>
    </location>
</feature>
<dbReference type="AlphaFoldDB" id="A0A9D4V697"/>